<protein>
    <submittedName>
        <fullName evidence="1">Uncharacterized protein</fullName>
    </submittedName>
</protein>
<keyword evidence="2" id="KW-1185">Reference proteome</keyword>
<dbReference type="AlphaFoldDB" id="A0A4Y2W1Z7"/>
<gene>
    <name evidence="1" type="ORF">AVEN_251284_1</name>
</gene>
<evidence type="ECO:0000313" key="2">
    <source>
        <dbReference type="Proteomes" id="UP000499080"/>
    </source>
</evidence>
<feature type="non-terminal residue" evidence="1">
    <location>
        <position position="37"/>
    </location>
</feature>
<sequence>MTDLQWNRASNLVPSGPKAETMPLGHHGSSFDCWCLL</sequence>
<organism evidence="1 2">
    <name type="scientific">Araneus ventricosus</name>
    <name type="common">Orbweaver spider</name>
    <name type="synonym">Epeira ventricosa</name>
    <dbReference type="NCBI Taxonomy" id="182803"/>
    <lineage>
        <taxon>Eukaryota</taxon>
        <taxon>Metazoa</taxon>
        <taxon>Ecdysozoa</taxon>
        <taxon>Arthropoda</taxon>
        <taxon>Chelicerata</taxon>
        <taxon>Arachnida</taxon>
        <taxon>Araneae</taxon>
        <taxon>Araneomorphae</taxon>
        <taxon>Entelegynae</taxon>
        <taxon>Araneoidea</taxon>
        <taxon>Araneidae</taxon>
        <taxon>Araneus</taxon>
    </lineage>
</organism>
<comment type="caution">
    <text evidence="1">The sequence shown here is derived from an EMBL/GenBank/DDBJ whole genome shotgun (WGS) entry which is preliminary data.</text>
</comment>
<reference evidence="1 2" key="1">
    <citation type="journal article" date="2019" name="Sci. Rep.">
        <title>Orb-weaving spider Araneus ventricosus genome elucidates the spidroin gene catalogue.</title>
        <authorList>
            <person name="Kono N."/>
            <person name="Nakamura H."/>
            <person name="Ohtoshi R."/>
            <person name="Moran D.A.P."/>
            <person name="Shinohara A."/>
            <person name="Yoshida Y."/>
            <person name="Fujiwara M."/>
            <person name="Mori M."/>
            <person name="Tomita M."/>
            <person name="Arakawa K."/>
        </authorList>
    </citation>
    <scope>NUCLEOTIDE SEQUENCE [LARGE SCALE GENOMIC DNA]</scope>
</reference>
<name>A0A4Y2W1Z7_ARAVE</name>
<proteinExistence type="predicted"/>
<dbReference type="EMBL" id="BGPR01055068">
    <property type="protein sequence ID" value="GBO31723.1"/>
    <property type="molecule type" value="Genomic_DNA"/>
</dbReference>
<dbReference type="Proteomes" id="UP000499080">
    <property type="component" value="Unassembled WGS sequence"/>
</dbReference>
<evidence type="ECO:0000313" key="1">
    <source>
        <dbReference type="EMBL" id="GBO31723.1"/>
    </source>
</evidence>
<accession>A0A4Y2W1Z7</accession>